<dbReference type="GO" id="GO:0071819">
    <property type="term" value="C:DUBm complex"/>
    <property type="evidence" value="ECO:0007669"/>
    <property type="project" value="UniProtKB-ARBA"/>
</dbReference>
<comment type="similarity">
    <text evidence="15">Belongs to the SGF11 family.</text>
</comment>
<evidence type="ECO:0000256" key="16">
    <source>
        <dbReference type="SAM" id="MobiDB-lite"/>
    </source>
</evidence>
<dbReference type="InterPro" id="IPR043141">
    <property type="entry name" value="Ribosomal_uL10-like_sf"/>
</dbReference>
<dbReference type="FunFam" id="3.90.105.20:FF:000004">
    <property type="entry name" value="Ribosome assembly factor mrt4"/>
    <property type="match status" value="1"/>
</dbReference>
<name>A0A835HBY3_9MAGN</name>
<dbReference type="Pfam" id="PF17777">
    <property type="entry name" value="RL10P_insert"/>
    <property type="match status" value="1"/>
</dbReference>
<evidence type="ECO:0000313" key="19">
    <source>
        <dbReference type="Proteomes" id="UP000631114"/>
    </source>
</evidence>
<keyword evidence="19" id="KW-1185">Reference proteome</keyword>
<dbReference type="InterPro" id="IPR043164">
    <property type="entry name" value="Ribosomal_uL10-like_insert_sf"/>
</dbReference>
<dbReference type="GO" id="GO:0006364">
    <property type="term" value="P:rRNA processing"/>
    <property type="evidence" value="ECO:0007669"/>
    <property type="project" value="TreeGrafter"/>
</dbReference>
<dbReference type="OrthoDB" id="10262308at2759"/>
<sequence length="505" mass="55900">MSNPNDGDASSHSQMSSHVLDELLESIIVDVASECHRIARLGLDRNLEEEEEELRLSTQARARVADPSHSGESNSKYVIDIFGQTHPAVANEIFECMNCGRSIMAGRFAPHLEKCMGKGRKARLKTTRSSTATQSRNTRGSPGSTHSPYSNSTNVNRVANGTALPGEDYEFKKRAASFQAMPKSKRNRAVTLSKTKKKGRGHKEEIVNTIRQAIENYNSIYVFTYENMRNLKFKEFREQLKSTSRFFLGSNKVMQVSLGRSDSDEIRPGLYKVSKLLRGNSGLFFTNLPKEEVVRLFEEFKVHDFARTGSTITEKVELKEGPLDQFTHEMEPFLRKQGMPVRLNKGVVELVSDFVVCEEGSSLSPESARILVCPQSFSCNFVHLFFCYFVIRLHNQGSILFDCLGSRWLLFAFNFSADGVPRTLKSLKKHGGSDDSGGGGGDDGSDGGGGGGGGGGSGGSGGVAFNSLVVVARAMELFGEEDNEKKERNEVRGIWTWVFESFFKL</sequence>
<proteinExistence type="inferred from homology"/>
<dbReference type="CDD" id="cd05796">
    <property type="entry name" value="Ribosomal_P0_like"/>
    <property type="match status" value="1"/>
</dbReference>
<dbReference type="InterPro" id="IPR040637">
    <property type="entry name" value="Ribosomal_uL10-like_insert"/>
</dbReference>
<accession>A0A835HBY3</accession>
<dbReference type="SUPFAM" id="SSF160369">
    <property type="entry name" value="Ribosomal protein L10-like"/>
    <property type="match status" value="1"/>
</dbReference>
<evidence type="ECO:0000256" key="7">
    <source>
        <dbReference type="ARBA" id="ARBA00022723"/>
    </source>
</evidence>
<feature type="region of interest" description="Disordered" evidence="16">
    <location>
        <begin position="428"/>
        <end position="457"/>
    </location>
</feature>
<dbReference type="Gene3D" id="3.30.160.60">
    <property type="entry name" value="Classic Zinc Finger"/>
    <property type="match status" value="1"/>
</dbReference>
<evidence type="ECO:0000313" key="18">
    <source>
        <dbReference type="EMBL" id="KAF9596504.1"/>
    </source>
</evidence>
<gene>
    <name evidence="18" type="ORF">IFM89_012235</name>
</gene>
<feature type="region of interest" description="Disordered" evidence="16">
    <location>
        <begin position="119"/>
        <end position="161"/>
    </location>
</feature>
<dbReference type="AlphaFoldDB" id="A0A835HBY3"/>
<dbReference type="FunFam" id="3.30.160.60:FF:000118">
    <property type="entry name" value="Ataxin-7-like protein 3"/>
    <property type="match status" value="1"/>
</dbReference>
<evidence type="ECO:0000256" key="1">
    <source>
        <dbReference type="ARBA" id="ARBA00002200"/>
    </source>
</evidence>
<dbReference type="GO" id="GO:0070461">
    <property type="term" value="C:SAGA-type complex"/>
    <property type="evidence" value="ECO:0007669"/>
    <property type="project" value="UniProtKB-ARBA"/>
</dbReference>
<comment type="caution">
    <text evidence="18">The sequence shown here is derived from an EMBL/GenBank/DDBJ whole genome shotgun (WGS) entry which is preliminary data.</text>
</comment>
<dbReference type="Gene3D" id="3.30.70.1730">
    <property type="match status" value="1"/>
</dbReference>
<dbReference type="FunFam" id="3.30.70.1730:FF:000005">
    <property type="entry name" value="Ribosome assembly factor mrt4"/>
    <property type="match status" value="1"/>
</dbReference>
<evidence type="ECO:0000256" key="8">
    <source>
        <dbReference type="ARBA" id="ARBA00022771"/>
    </source>
</evidence>
<dbReference type="InterPro" id="IPR033867">
    <property type="entry name" value="Mrt4"/>
</dbReference>
<evidence type="ECO:0000256" key="6">
    <source>
        <dbReference type="ARBA" id="ARBA00022490"/>
    </source>
</evidence>
<evidence type="ECO:0000259" key="17">
    <source>
        <dbReference type="Pfam" id="PF17777"/>
    </source>
</evidence>
<keyword evidence="10" id="KW-0156">Chromatin regulator</keyword>
<dbReference type="GO" id="GO:0030687">
    <property type="term" value="C:preribosome, large subunit precursor"/>
    <property type="evidence" value="ECO:0007669"/>
    <property type="project" value="TreeGrafter"/>
</dbReference>
<dbReference type="EMBL" id="JADFTS010000007">
    <property type="protein sequence ID" value="KAF9596504.1"/>
    <property type="molecule type" value="Genomic_DNA"/>
</dbReference>
<feature type="domain" description="Large ribosomal subunit protein uL10-like insertion" evidence="17">
    <location>
        <begin position="306"/>
        <end position="371"/>
    </location>
</feature>
<dbReference type="GO" id="GO:0005730">
    <property type="term" value="C:nucleolus"/>
    <property type="evidence" value="ECO:0007669"/>
    <property type="project" value="UniProtKB-SubCell"/>
</dbReference>
<evidence type="ECO:0000256" key="4">
    <source>
        <dbReference type="ARBA" id="ARBA00004604"/>
    </source>
</evidence>
<reference evidence="18 19" key="1">
    <citation type="submission" date="2020-10" db="EMBL/GenBank/DDBJ databases">
        <title>The Coptis chinensis genome and diversification of protoberbering-type alkaloids.</title>
        <authorList>
            <person name="Wang B."/>
            <person name="Shu S."/>
            <person name="Song C."/>
            <person name="Liu Y."/>
        </authorList>
    </citation>
    <scope>NUCLEOTIDE SEQUENCE [LARGE SCALE GENOMIC DNA]</scope>
    <source>
        <strain evidence="18">HL-2020</strain>
        <tissue evidence="18">Leaf</tissue>
    </source>
</reference>
<dbReference type="GO" id="GO:0000027">
    <property type="term" value="P:ribosomal large subunit assembly"/>
    <property type="evidence" value="ECO:0007669"/>
    <property type="project" value="InterPro"/>
</dbReference>
<evidence type="ECO:0000256" key="12">
    <source>
        <dbReference type="ARBA" id="ARBA00023159"/>
    </source>
</evidence>
<evidence type="ECO:0000256" key="5">
    <source>
        <dbReference type="ARBA" id="ARBA00008889"/>
    </source>
</evidence>
<evidence type="ECO:0000256" key="15">
    <source>
        <dbReference type="RuleBase" id="RU261113"/>
    </source>
</evidence>
<evidence type="ECO:0000256" key="13">
    <source>
        <dbReference type="ARBA" id="ARBA00023163"/>
    </source>
</evidence>
<dbReference type="InterPro" id="IPR051742">
    <property type="entry name" value="Ribosome_Assembly_uL10"/>
</dbReference>
<comment type="subcellular location">
    <subcellularLocation>
        <location evidence="3">Cytoplasm</location>
    </subcellularLocation>
    <subcellularLocation>
        <location evidence="4">Nucleus</location>
        <location evidence="4">Nucleolus</location>
    </subcellularLocation>
</comment>
<evidence type="ECO:0000256" key="10">
    <source>
        <dbReference type="ARBA" id="ARBA00022853"/>
    </source>
</evidence>
<evidence type="ECO:0000256" key="14">
    <source>
        <dbReference type="ARBA" id="ARBA00023242"/>
    </source>
</evidence>
<dbReference type="GO" id="GO:0006325">
    <property type="term" value="P:chromatin organization"/>
    <property type="evidence" value="ECO:0007669"/>
    <property type="project" value="UniProtKB-KW"/>
</dbReference>
<evidence type="ECO:0000256" key="2">
    <source>
        <dbReference type="ARBA" id="ARBA00004046"/>
    </source>
</evidence>
<keyword evidence="6" id="KW-0963">Cytoplasm</keyword>
<dbReference type="GO" id="GO:0003723">
    <property type="term" value="F:RNA binding"/>
    <property type="evidence" value="ECO:0007669"/>
    <property type="project" value="TreeGrafter"/>
</dbReference>
<keyword evidence="8" id="KW-0863">Zinc-finger</keyword>
<organism evidence="18 19">
    <name type="scientific">Coptis chinensis</name>
    <dbReference type="NCBI Taxonomy" id="261450"/>
    <lineage>
        <taxon>Eukaryota</taxon>
        <taxon>Viridiplantae</taxon>
        <taxon>Streptophyta</taxon>
        <taxon>Embryophyta</taxon>
        <taxon>Tracheophyta</taxon>
        <taxon>Spermatophyta</taxon>
        <taxon>Magnoliopsida</taxon>
        <taxon>Ranunculales</taxon>
        <taxon>Ranunculaceae</taxon>
        <taxon>Coptidoideae</taxon>
        <taxon>Coptis</taxon>
    </lineage>
</organism>
<feature type="region of interest" description="Disordered" evidence="16">
    <location>
        <begin position="177"/>
        <end position="200"/>
    </location>
</feature>
<evidence type="ECO:0000256" key="9">
    <source>
        <dbReference type="ARBA" id="ARBA00022833"/>
    </source>
</evidence>
<dbReference type="InterPro" id="IPR001790">
    <property type="entry name" value="Ribosomal_uL10"/>
</dbReference>
<keyword evidence="11" id="KW-0805">Transcription regulation</keyword>
<dbReference type="Gene3D" id="3.90.105.20">
    <property type="match status" value="1"/>
</dbReference>
<dbReference type="Pfam" id="PF00466">
    <property type="entry name" value="Ribosomal_L10"/>
    <property type="match status" value="1"/>
</dbReference>
<dbReference type="InterPro" id="IPR013246">
    <property type="entry name" value="SAGA_su_Sgf11"/>
</dbReference>
<comment type="similarity">
    <text evidence="5">Belongs to the universal ribosomal protein uL10 family.</text>
</comment>
<feature type="compositionally biased region" description="Polar residues" evidence="16">
    <location>
        <begin position="127"/>
        <end position="159"/>
    </location>
</feature>
<evidence type="ECO:0000256" key="11">
    <source>
        <dbReference type="ARBA" id="ARBA00023015"/>
    </source>
</evidence>
<keyword evidence="9" id="KW-0862">Zinc</keyword>
<feature type="compositionally biased region" description="Basic residues" evidence="16">
    <location>
        <begin position="183"/>
        <end position="200"/>
    </location>
</feature>
<keyword evidence="14" id="KW-0539">Nucleus</keyword>
<dbReference type="GO" id="GO:0005737">
    <property type="term" value="C:cytoplasm"/>
    <property type="evidence" value="ECO:0007669"/>
    <property type="project" value="UniProtKB-SubCell"/>
</dbReference>
<dbReference type="GO" id="GO:0008270">
    <property type="term" value="F:zinc ion binding"/>
    <property type="evidence" value="ECO:0007669"/>
    <property type="project" value="UniProtKB-KW"/>
</dbReference>
<dbReference type="PANTHER" id="PTHR45841">
    <property type="entry name" value="MRNA TURNOVER PROTEIN 4 MRTO4"/>
    <property type="match status" value="1"/>
</dbReference>
<comment type="function">
    <text evidence="2">Component of the ribosome assembly machinery. Nuclear paralog of the ribosomal protein P0, it binds pre-60S subunits at an early stage of assembly in the nucleolus, and is replaced by P0 in cytoplasmic pre-60S subunits and mature 80S ribosomes.</text>
</comment>
<keyword evidence="7" id="KW-0479">Metal-binding</keyword>
<protein>
    <recommendedName>
        <fullName evidence="15">SAGA-associated factor 11</fullName>
    </recommendedName>
</protein>
<keyword evidence="12 15" id="KW-0010">Activator</keyword>
<dbReference type="PANTHER" id="PTHR45841:SF1">
    <property type="entry name" value="MRNA TURNOVER PROTEIN 4 HOMOLOG"/>
    <property type="match status" value="1"/>
</dbReference>
<dbReference type="Proteomes" id="UP000631114">
    <property type="component" value="Unassembled WGS sequence"/>
</dbReference>
<evidence type="ECO:0000256" key="3">
    <source>
        <dbReference type="ARBA" id="ARBA00004496"/>
    </source>
</evidence>
<dbReference type="GO" id="GO:0000956">
    <property type="term" value="P:nuclear-transcribed mRNA catabolic process"/>
    <property type="evidence" value="ECO:0007669"/>
    <property type="project" value="TreeGrafter"/>
</dbReference>
<dbReference type="Pfam" id="PF08209">
    <property type="entry name" value="Sgf11"/>
    <property type="match status" value="1"/>
</dbReference>
<comment type="function">
    <text evidence="1">Ribosomal protein P0 is the functional equivalent of E.coli protein L10.</text>
</comment>
<feature type="compositionally biased region" description="Gly residues" evidence="16">
    <location>
        <begin position="434"/>
        <end position="457"/>
    </location>
</feature>
<keyword evidence="13" id="KW-0804">Transcription</keyword>